<gene>
    <name evidence="6" type="ORF">SAMN04490355_101613</name>
</gene>
<feature type="domain" description="HTH lysR-type" evidence="5">
    <location>
        <begin position="1"/>
        <end position="58"/>
    </location>
</feature>
<dbReference type="InterPro" id="IPR005119">
    <property type="entry name" value="LysR_subst-bd"/>
</dbReference>
<evidence type="ECO:0000313" key="6">
    <source>
        <dbReference type="EMBL" id="SFL74547.1"/>
    </source>
</evidence>
<dbReference type="AlphaFoldDB" id="A0A1I4K7J7"/>
<keyword evidence="7" id="KW-1185">Reference proteome</keyword>
<dbReference type="SUPFAM" id="SSF53850">
    <property type="entry name" value="Periplasmic binding protein-like II"/>
    <property type="match status" value="1"/>
</dbReference>
<proteinExistence type="inferred from homology"/>
<dbReference type="FunFam" id="1.10.10.10:FF:000001">
    <property type="entry name" value="LysR family transcriptional regulator"/>
    <property type="match status" value="1"/>
</dbReference>
<dbReference type="PANTHER" id="PTHR30346">
    <property type="entry name" value="TRANSCRIPTIONAL DUAL REGULATOR HCAR-RELATED"/>
    <property type="match status" value="1"/>
</dbReference>
<evidence type="ECO:0000256" key="3">
    <source>
        <dbReference type="ARBA" id="ARBA00023125"/>
    </source>
</evidence>
<dbReference type="InterPro" id="IPR036390">
    <property type="entry name" value="WH_DNA-bd_sf"/>
</dbReference>
<reference evidence="7" key="1">
    <citation type="submission" date="2016-10" db="EMBL/GenBank/DDBJ databases">
        <authorList>
            <person name="Varghese N."/>
            <person name="Submissions S."/>
        </authorList>
    </citation>
    <scope>NUCLEOTIDE SEQUENCE [LARGE SCALE GENOMIC DNA]</scope>
    <source>
        <strain evidence="7">DSM 13327</strain>
    </source>
</reference>
<dbReference type="GO" id="GO:0032993">
    <property type="term" value="C:protein-DNA complex"/>
    <property type="evidence" value="ECO:0007669"/>
    <property type="project" value="TreeGrafter"/>
</dbReference>
<sequence>MELRQLEYFTVVAEELHFGRAAIRLQMTQPPLSQQILQLERELGVKLLKRTKRHVELTSAGKVFLQEIRRVLTQLERAKDAALRAERGMLGRLVLGFVGSATFDILPIIVRAFQEQFPSVDLVFHEMPTPMQIEALHNKDIDIGFVRTPVVDPLISLWSVHQETCIAVVPKLHPLAQRDSISMGDLSTERFILVEREVWPSWYDDILSKCRDAGFSPIIRQHVKEIQTIVGLVAAGLCISIVPSSTAKLHARDVAYVTIEGEAPHVEMSIAWRTDNNSILVEQFLDTATRLMGNYDKVAVLSDL</sequence>
<evidence type="ECO:0000256" key="1">
    <source>
        <dbReference type="ARBA" id="ARBA00009437"/>
    </source>
</evidence>
<evidence type="ECO:0000313" key="7">
    <source>
        <dbReference type="Proteomes" id="UP000199520"/>
    </source>
</evidence>
<comment type="similarity">
    <text evidence="1">Belongs to the LysR transcriptional regulatory family.</text>
</comment>
<dbReference type="RefSeq" id="WP_090936311.1">
    <property type="nucleotide sequence ID" value="NZ_FOTS01000016.1"/>
</dbReference>
<dbReference type="GO" id="GO:0003700">
    <property type="term" value="F:DNA-binding transcription factor activity"/>
    <property type="evidence" value="ECO:0007669"/>
    <property type="project" value="InterPro"/>
</dbReference>
<evidence type="ECO:0000259" key="5">
    <source>
        <dbReference type="PROSITE" id="PS50931"/>
    </source>
</evidence>
<protein>
    <submittedName>
        <fullName evidence="6">DNA-binding transcriptional regulator, LysR family</fullName>
    </submittedName>
</protein>
<organism evidence="6 7">
    <name type="scientific">Pelosinus propionicus DSM 13327</name>
    <dbReference type="NCBI Taxonomy" id="1123291"/>
    <lineage>
        <taxon>Bacteria</taxon>
        <taxon>Bacillati</taxon>
        <taxon>Bacillota</taxon>
        <taxon>Negativicutes</taxon>
        <taxon>Selenomonadales</taxon>
        <taxon>Sporomusaceae</taxon>
        <taxon>Pelosinus</taxon>
    </lineage>
</organism>
<dbReference type="OrthoDB" id="1677645at2"/>
<dbReference type="Proteomes" id="UP000199520">
    <property type="component" value="Unassembled WGS sequence"/>
</dbReference>
<dbReference type="PANTHER" id="PTHR30346:SF0">
    <property type="entry name" value="HCA OPERON TRANSCRIPTIONAL ACTIVATOR HCAR"/>
    <property type="match status" value="1"/>
</dbReference>
<evidence type="ECO:0000256" key="2">
    <source>
        <dbReference type="ARBA" id="ARBA00023015"/>
    </source>
</evidence>
<dbReference type="STRING" id="1123291.SAMN04490355_101613"/>
<dbReference type="InterPro" id="IPR036388">
    <property type="entry name" value="WH-like_DNA-bd_sf"/>
</dbReference>
<dbReference type="Gene3D" id="3.40.190.10">
    <property type="entry name" value="Periplasmic binding protein-like II"/>
    <property type="match status" value="2"/>
</dbReference>
<keyword evidence="4" id="KW-0804">Transcription</keyword>
<dbReference type="GO" id="GO:0003677">
    <property type="term" value="F:DNA binding"/>
    <property type="evidence" value="ECO:0007669"/>
    <property type="project" value="UniProtKB-KW"/>
</dbReference>
<dbReference type="PRINTS" id="PR00039">
    <property type="entry name" value="HTHLYSR"/>
</dbReference>
<dbReference type="Pfam" id="PF00126">
    <property type="entry name" value="HTH_1"/>
    <property type="match status" value="1"/>
</dbReference>
<evidence type="ECO:0000256" key="4">
    <source>
        <dbReference type="ARBA" id="ARBA00023163"/>
    </source>
</evidence>
<dbReference type="CDD" id="cd08414">
    <property type="entry name" value="PBP2_LTTR_aromatics_like"/>
    <property type="match status" value="1"/>
</dbReference>
<dbReference type="Pfam" id="PF03466">
    <property type="entry name" value="LysR_substrate"/>
    <property type="match status" value="1"/>
</dbReference>
<name>A0A1I4K7J7_9FIRM</name>
<dbReference type="Gene3D" id="1.10.10.10">
    <property type="entry name" value="Winged helix-like DNA-binding domain superfamily/Winged helix DNA-binding domain"/>
    <property type="match status" value="1"/>
</dbReference>
<dbReference type="SUPFAM" id="SSF46785">
    <property type="entry name" value="Winged helix' DNA-binding domain"/>
    <property type="match status" value="1"/>
</dbReference>
<dbReference type="PROSITE" id="PS50931">
    <property type="entry name" value="HTH_LYSR"/>
    <property type="match status" value="1"/>
</dbReference>
<dbReference type="EMBL" id="FOTS01000016">
    <property type="protein sequence ID" value="SFL74547.1"/>
    <property type="molecule type" value="Genomic_DNA"/>
</dbReference>
<keyword evidence="2" id="KW-0805">Transcription regulation</keyword>
<keyword evidence="3 6" id="KW-0238">DNA-binding</keyword>
<accession>A0A1I4K7J7</accession>
<dbReference type="InterPro" id="IPR000847">
    <property type="entry name" value="LysR_HTH_N"/>
</dbReference>